<sequence>MRLVSLTCSNTELLAALGLTDQLVGVDSHSDLPEVAHLPRLGPDLDIDLARLEALRPDLVLSSLSVPGMERVVAGIEARGLPQRVLDPISWADVLDNLRQVGGELGVSARAEQVISDLEAEVASLRRTFARPPRVAVEWWPRPVIVAGRDSWISDMLRELGAQNAFGHLEVRSRPVTLEELEVADPDLLVVSWCGVRKLRPEVARARGLRARVAAIPEAGLGRPGPRLIEGYRALAAALSPFA</sequence>
<dbReference type="AlphaFoldDB" id="A0A841HVT1"/>
<protein>
    <submittedName>
        <fullName evidence="3">Iron complex transport system substrate-binding protein</fullName>
    </submittedName>
</protein>
<dbReference type="PANTHER" id="PTHR42860:SF2">
    <property type="entry name" value="BLL4160 PROTEIN"/>
    <property type="match status" value="1"/>
</dbReference>
<feature type="domain" description="Fe/B12 periplasmic-binding" evidence="2">
    <location>
        <begin position="2"/>
        <end position="243"/>
    </location>
</feature>
<gene>
    <name evidence="3" type="ORF">HNR42_001038</name>
</gene>
<accession>A0A841HVT1</accession>
<dbReference type="Proteomes" id="UP000569951">
    <property type="component" value="Unassembled WGS sequence"/>
</dbReference>
<keyword evidence="4" id="KW-1185">Reference proteome</keyword>
<comment type="caution">
    <text evidence="3">The sequence shown here is derived from an EMBL/GenBank/DDBJ whole genome shotgun (WGS) entry which is preliminary data.</text>
</comment>
<dbReference type="PROSITE" id="PS50983">
    <property type="entry name" value="FE_B12_PBP"/>
    <property type="match status" value="1"/>
</dbReference>
<organism evidence="3 4">
    <name type="scientific">Deinobacterium chartae</name>
    <dbReference type="NCBI Taxonomy" id="521158"/>
    <lineage>
        <taxon>Bacteria</taxon>
        <taxon>Thermotogati</taxon>
        <taxon>Deinococcota</taxon>
        <taxon>Deinococci</taxon>
        <taxon>Deinococcales</taxon>
        <taxon>Deinococcaceae</taxon>
        <taxon>Deinobacterium</taxon>
    </lineage>
</organism>
<dbReference type="Pfam" id="PF01497">
    <property type="entry name" value="Peripla_BP_2"/>
    <property type="match status" value="1"/>
</dbReference>
<dbReference type="Gene3D" id="3.40.50.1980">
    <property type="entry name" value="Nitrogenase molybdenum iron protein domain"/>
    <property type="match status" value="2"/>
</dbReference>
<dbReference type="PANTHER" id="PTHR42860">
    <property type="entry name" value="VITAMIN B12-BINDING PROTEIN"/>
    <property type="match status" value="1"/>
</dbReference>
<evidence type="ECO:0000259" key="2">
    <source>
        <dbReference type="PROSITE" id="PS50983"/>
    </source>
</evidence>
<dbReference type="InterPro" id="IPR051030">
    <property type="entry name" value="Vitamin_B12-ABC_binding"/>
</dbReference>
<name>A0A841HVT1_9DEIO</name>
<dbReference type="SUPFAM" id="SSF53807">
    <property type="entry name" value="Helical backbone' metal receptor"/>
    <property type="match status" value="1"/>
</dbReference>
<evidence type="ECO:0000313" key="3">
    <source>
        <dbReference type="EMBL" id="MBB6097621.1"/>
    </source>
</evidence>
<dbReference type="InterPro" id="IPR054828">
    <property type="entry name" value="Vit_B12_bind_prot"/>
</dbReference>
<proteinExistence type="predicted"/>
<dbReference type="NCBIfam" id="NF038402">
    <property type="entry name" value="TroA_like"/>
    <property type="match status" value="1"/>
</dbReference>
<dbReference type="EMBL" id="JACHHG010000003">
    <property type="protein sequence ID" value="MBB6097621.1"/>
    <property type="molecule type" value="Genomic_DNA"/>
</dbReference>
<reference evidence="3 4" key="1">
    <citation type="submission" date="2020-08" db="EMBL/GenBank/DDBJ databases">
        <title>Genomic Encyclopedia of Type Strains, Phase IV (KMG-IV): sequencing the most valuable type-strain genomes for metagenomic binning, comparative biology and taxonomic classification.</title>
        <authorList>
            <person name="Goeker M."/>
        </authorList>
    </citation>
    <scope>NUCLEOTIDE SEQUENCE [LARGE SCALE GENOMIC DNA]</scope>
    <source>
        <strain evidence="3 4">DSM 21458</strain>
    </source>
</reference>
<dbReference type="InterPro" id="IPR002491">
    <property type="entry name" value="ABC_transptr_periplasmic_BD"/>
</dbReference>
<evidence type="ECO:0000313" key="4">
    <source>
        <dbReference type="Proteomes" id="UP000569951"/>
    </source>
</evidence>
<dbReference type="RefSeq" id="WP_183985242.1">
    <property type="nucleotide sequence ID" value="NZ_JACHHG010000003.1"/>
</dbReference>
<keyword evidence="1" id="KW-0732">Signal</keyword>
<evidence type="ECO:0000256" key="1">
    <source>
        <dbReference type="ARBA" id="ARBA00022729"/>
    </source>
</evidence>